<dbReference type="GO" id="GO:0030255">
    <property type="term" value="P:protein secretion by the type IV secretion system"/>
    <property type="evidence" value="ECO:0007669"/>
    <property type="project" value="InterPro"/>
</dbReference>
<comment type="subcellular location">
    <subcellularLocation>
        <location evidence="1">Membrane</location>
        <topology evidence="1">Multi-pass membrane protein</topology>
    </subcellularLocation>
</comment>
<evidence type="ECO:0000313" key="7">
    <source>
        <dbReference type="EMBL" id="MTU43498.1"/>
    </source>
</evidence>
<evidence type="ECO:0000256" key="1">
    <source>
        <dbReference type="ARBA" id="ARBA00004141"/>
    </source>
</evidence>
<protein>
    <recommendedName>
        <fullName evidence="9">Conjugal transfer protein TrbL</fullName>
    </recommendedName>
</protein>
<dbReference type="AlphaFoldDB" id="A0A6I3SAG7"/>
<feature type="transmembrane region" description="Helical" evidence="6">
    <location>
        <begin position="66"/>
        <end position="87"/>
    </location>
</feature>
<feature type="transmembrane region" description="Helical" evidence="6">
    <location>
        <begin position="149"/>
        <end position="171"/>
    </location>
</feature>
<keyword evidence="3 6" id="KW-1133">Transmembrane helix</keyword>
<feature type="region of interest" description="Disordered" evidence="5">
    <location>
        <begin position="381"/>
        <end position="432"/>
    </location>
</feature>
<evidence type="ECO:0000256" key="3">
    <source>
        <dbReference type="ARBA" id="ARBA00022989"/>
    </source>
</evidence>
<keyword evidence="2 6" id="KW-0812">Transmembrane</keyword>
<keyword evidence="4 6" id="KW-0472">Membrane</keyword>
<feature type="transmembrane region" description="Helical" evidence="6">
    <location>
        <begin position="27"/>
        <end position="45"/>
    </location>
</feature>
<dbReference type="Pfam" id="PF04610">
    <property type="entry name" value="TrbL"/>
    <property type="match status" value="1"/>
</dbReference>
<accession>A0A6I3SAG7</accession>
<reference evidence="7 8" key="1">
    <citation type="journal article" date="2019" name="Nat. Med.">
        <title>A library of human gut bacterial isolates paired with longitudinal multiomics data enables mechanistic microbiome research.</title>
        <authorList>
            <person name="Poyet M."/>
            <person name="Groussin M."/>
            <person name="Gibbons S.M."/>
            <person name="Avila-Pacheco J."/>
            <person name="Jiang X."/>
            <person name="Kearney S.M."/>
            <person name="Perrotta A.R."/>
            <person name="Berdy B."/>
            <person name="Zhao S."/>
            <person name="Lieberman T.D."/>
            <person name="Swanson P.K."/>
            <person name="Smith M."/>
            <person name="Roesemann S."/>
            <person name="Alexander J.E."/>
            <person name="Rich S.A."/>
            <person name="Livny J."/>
            <person name="Vlamakis H."/>
            <person name="Clish C."/>
            <person name="Bullock K."/>
            <person name="Deik A."/>
            <person name="Scott J."/>
            <person name="Pierce K.A."/>
            <person name="Xavier R.J."/>
            <person name="Alm E.J."/>
        </authorList>
    </citation>
    <scope>NUCLEOTIDE SEQUENCE [LARGE SCALE GENOMIC DNA]</scope>
    <source>
        <strain evidence="7 8">BIOML-A2</strain>
    </source>
</reference>
<organism evidence="7 8">
    <name type="scientific">Parasutterella excrementihominis</name>
    <dbReference type="NCBI Taxonomy" id="487175"/>
    <lineage>
        <taxon>Bacteria</taxon>
        <taxon>Pseudomonadati</taxon>
        <taxon>Pseudomonadota</taxon>
        <taxon>Betaproteobacteria</taxon>
        <taxon>Burkholderiales</taxon>
        <taxon>Sutterellaceae</taxon>
        <taxon>Parasutterella</taxon>
    </lineage>
</organism>
<dbReference type="GO" id="GO:0016020">
    <property type="term" value="C:membrane"/>
    <property type="evidence" value="ECO:0007669"/>
    <property type="project" value="UniProtKB-SubCell"/>
</dbReference>
<evidence type="ECO:0008006" key="9">
    <source>
        <dbReference type="Google" id="ProtNLM"/>
    </source>
</evidence>
<feature type="compositionally biased region" description="Basic and acidic residues" evidence="5">
    <location>
        <begin position="517"/>
        <end position="533"/>
    </location>
</feature>
<feature type="transmembrane region" description="Helical" evidence="6">
    <location>
        <begin position="209"/>
        <end position="235"/>
    </location>
</feature>
<evidence type="ECO:0000313" key="8">
    <source>
        <dbReference type="Proteomes" id="UP000462362"/>
    </source>
</evidence>
<feature type="compositionally biased region" description="Polar residues" evidence="5">
    <location>
        <begin position="450"/>
        <end position="474"/>
    </location>
</feature>
<dbReference type="EMBL" id="WNCL01000020">
    <property type="protein sequence ID" value="MTU43498.1"/>
    <property type="molecule type" value="Genomic_DNA"/>
</dbReference>
<evidence type="ECO:0000256" key="5">
    <source>
        <dbReference type="SAM" id="MobiDB-lite"/>
    </source>
</evidence>
<proteinExistence type="predicted"/>
<evidence type="ECO:0000256" key="6">
    <source>
        <dbReference type="SAM" id="Phobius"/>
    </source>
</evidence>
<feature type="compositionally biased region" description="Polar residues" evidence="5">
    <location>
        <begin position="486"/>
        <end position="501"/>
    </location>
</feature>
<comment type="caution">
    <text evidence="7">The sequence shown here is derived from an EMBL/GenBank/DDBJ whole genome shotgun (WGS) entry which is preliminary data.</text>
</comment>
<evidence type="ECO:0000256" key="4">
    <source>
        <dbReference type="ARBA" id="ARBA00023136"/>
    </source>
</evidence>
<feature type="compositionally biased region" description="Low complexity" evidence="5">
    <location>
        <begin position="403"/>
        <end position="421"/>
    </location>
</feature>
<dbReference type="Proteomes" id="UP000462362">
    <property type="component" value="Unassembled WGS sequence"/>
</dbReference>
<evidence type="ECO:0000256" key="2">
    <source>
        <dbReference type="ARBA" id="ARBA00022692"/>
    </source>
</evidence>
<feature type="region of interest" description="Disordered" evidence="5">
    <location>
        <begin position="449"/>
        <end position="533"/>
    </location>
</feature>
<feature type="transmembrane region" description="Helical" evidence="6">
    <location>
        <begin position="178"/>
        <end position="203"/>
    </location>
</feature>
<feature type="compositionally biased region" description="Low complexity" evidence="5">
    <location>
        <begin position="502"/>
        <end position="512"/>
    </location>
</feature>
<sequence length="533" mass="55532">MAGTFEAFGNEVRSTMAGFAESVSGEIISSISPIIYTGIMIYFFARAYQITTGRAEGAIPDLITQCVKIVLVAFFGLNAANFVTYVIPAVYGIENLLLNAISHATTGGGISNAWGAADQTWETFMSGFQAIYNIWSNSSWSVWSIGESIATSLFIILLMVLMLAVCIYFMFLAVGYLLLYEIFLVMGLAFGPLFICTLMFTVTRTWFDGWLRAVVCWAFTLVAVAGTLMLINGIFLERVQQVSDFASAAEGGKDYGVLLVNLGVFAVVVLAIATVVKSIPSFAAGLTGGVALQAASVAGMLQSFGRTMAAVTGGAMLGYAGGMYGRANAQDTDYAKENRDALKSQAQHLLGSGGLTNPGSFAAATAGYAAGAVRQFFADPDKLRTPTNAGSDGSSGPSGGSASGSPSGSSGAYAPAFSGPANMNQTPQQEKVAAANAAALGAAYGAQPASVAQPTSPSGVSASAAIGNSGSTDQAFDFSTDHSQFDQRAQFNTPTPEQNIPQSSQSSGSSEQVNEAQSRENERIANEILKKQK</sequence>
<gene>
    <name evidence="7" type="ORF">GMD42_07650</name>
</gene>
<dbReference type="InterPro" id="IPR007688">
    <property type="entry name" value="Conjugal_tfr_TrbL/VirB6"/>
</dbReference>
<name>A0A6I3SAG7_9BURK</name>
<feature type="transmembrane region" description="Helical" evidence="6">
    <location>
        <begin position="255"/>
        <end position="276"/>
    </location>
</feature>
<dbReference type="RefSeq" id="WP_155168094.1">
    <property type="nucleotide sequence ID" value="NZ_WNCA01000016.1"/>
</dbReference>